<dbReference type="Gene3D" id="2.40.440.10">
    <property type="entry name" value="L,D-transpeptidase catalytic domain-like"/>
    <property type="match status" value="1"/>
</dbReference>
<evidence type="ECO:0000256" key="7">
    <source>
        <dbReference type="PROSITE-ProRule" id="PRU01373"/>
    </source>
</evidence>
<accession>A0A554X9B3</accession>
<evidence type="ECO:0000256" key="5">
    <source>
        <dbReference type="ARBA" id="ARBA00022984"/>
    </source>
</evidence>
<dbReference type="PANTHER" id="PTHR36699">
    <property type="entry name" value="LD-TRANSPEPTIDASE"/>
    <property type="match status" value="1"/>
</dbReference>
<comment type="pathway">
    <text evidence="1 7">Cell wall biogenesis; peptidoglycan biosynthesis.</text>
</comment>
<dbReference type="RefSeq" id="WP_052231785.1">
    <property type="nucleotide sequence ID" value="NZ_CP083911.1"/>
</dbReference>
<feature type="compositionally biased region" description="Low complexity" evidence="8">
    <location>
        <begin position="43"/>
        <end position="54"/>
    </location>
</feature>
<dbReference type="InterPro" id="IPR038063">
    <property type="entry name" value="Transpep_catalytic_dom"/>
</dbReference>
<dbReference type="AlphaFoldDB" id="A0A554X9B3"/>
<evidence type="ECO:0000256" key="6">
    <source>
        <dbReference type="ARBA" id="ARBA00023316"/>
    </source>
</evidence>
<evidence type="ECO:0000313" key="10">
    <source>
        <dbReference type="EMBL" id="TSE32379.1"/>
    </source>
</evidence>
<dbReference type="GO" id="GO:0071555">
    <property type="term" value="P:cell wall organization"/>
    <property type="evidence" value="ECO:0007669"/>
    <property type="project" value="UniProtKB-UniRule"/>
</dbReference>
<sequence>MLKRWLLALTGAIVVLLSTSWWVASGPETGAVAWPLRGNIPAAADLPDPDTATTGQAKPHEWRPSQTSRDPTERQLFAVLEAIIDGQLDTAIDRAQALLDQRPNFQLAHLVLADLYAIRAHGQIPTPAQRDGLDRELRQRLQAALTPPPPQHWPEALLAFDPLSPWAIVVDTDRSRLYLLQRPTAPDAAPTVVYDSFISIGKAGAGKRREGDNKTPLGVYDITGLKRDAELPDFYGAGALTLNYPNPVDRWHQRSGYGIWLHGTPSSQYARTPESSEGCVVLPNDHMQHLLTLTDIERAPVIIAQSIRWIPHTEQMARRQAVLDQLGRQWPALRASLPDAGLQVWRDQDGSQFARVSLRAPDATSAAAQVAVIRLDEGGGLTALTPEALAPWMPKQDTTASAAIAPGTEASPTGARGAPVKDERNEAVATALNQWAQAWSRRDVDAYLSHYAKDFRPPSGLSRQQWEAQRRQAILGRQRIRVQLHIQEIRIRDGVAIVKAIQRYEGDGKRLTTPKRFSLHLERGTWRIVEERTP</sequence>
<comment type="similarity">
    <text evidence="2">Belongs to the YkuD family.</text>
</comment>
<organism evidence="10 11">
    <name type="scientific">Tepidimonas taiwanensis</name>
    <dbReference type="NCBI Taxonomy" id="307486"/>
    <lineage>
        <taxon>Bacteria</taxon>
        <taxon>Pseudomonadati</taxon>
        <taxon>Pseudomonadota</taxon>
        <taxon>Betaproteobacteria</taxon>
        <taxon>Burkholderiales</taxon>
        <taxon>Tepidimonas</taxon>
    </lineage>
</organism>
<evidence type="ECO:0000313" key="11">
    <source>
        <dbReference type="Proteomes" id="UP000317763"/>
    </source>
</evidence>
<feature type="active site" description="Proton donor/acceptor" evidence="7">
    <location>
        <position position="262"/>
    </location>
</feature>
<dbReference type="PROSITE" id="PS52029">
    <property type="entry name" value="LD_TPASE"/>
    <property type="match status" value="1"/>
</dbReference>
<dbReference type="Pfam" id="PF24125">
    <property type="entry name" value="Cds6_C"/>
    <property type="match status" value="1"/>
</dbReference>
<evidence type="ECO:0000256" key="1">
    <source>
        <dbReference type="ARBA" id="ARBA00004752"/>
    </source>
</evidence>
<keyword evidence="4 7" id="KW-0133">Cell shape</keyword>
<feature type="active site" description="Nucleophile" evidence="7">
    <location>
        <position position="279"/>
    </location>
</feature>
<dbReference type="CDD" id="cd16913">
    <property type="entry name" value="YkuD_like"/>
    <property type="match status" value="1"/>
</dbReference>
<reference evidence="10 11" key="1">
    <citation type="submission" date="2019-07" db="EMBL/GenBank/DDBJ databases">
        <title>Tepidimonas taiwanensis I1-1 draft genome.</title>
        <authorList>
            <person name="Da Costa M.S."/>
            <person name="Froufe H.J.C."/>
            <person name="Egas C."/>
            <person name="Albuquerque L."/>
        </authorList>
    </citation>
    <scope>NUCLEOTIDE SEQUENCE [LARGE SCALE GENOMIC DNA]</scope>
    <source>
        <strain evidence="10 11">I1-1</strain>
    </source>
</reference>
<keyword evidence="5 7" id="KW-0573">Peptidoglycan synthesis</keyword>
<dbReference type="InterPro" id="IPR056203">
    <property type="entry name" value="Cds6_C"/>
</dbReference>
<evidence type="ECO:0000259" key="9">
    <source>
        <dbReference type="PROSITE" id="PS52029"/>
    </source>
</evidence>
<dbReference type="GO" id="GO:0016740">
    <property type="term" value="F:transferase activity"/>
    <property type="evidence" value="ECO:0007669"/>
    <property type="project" value="UniProtKB-KW"/>
</dbReference>
<dbReference type="STRING" id="307486.GCA_000807215_01973"/>
<dbReference type="InterPro" id="IPR032710">
    <property type="entry name" value="NTF2-like_dom_sf"/>
</dbReference>
<dbReference type="Gene3D" id="3.10.450.50">
    <property type="match status" value="1"/>
</dbReference>
<feature type="domain" description="L,D-TPase catalytic" evidence="9">
    <location>
        <begin position="166"/>
        <end position="304"/>
    </location>
</feature>
<name>A0A554X9B3_9BURK</name>
<dbReference type="Pfam" id="PF03734">
    <property type="entry name" value="YkuD"/>
    <property type="match status" value="1"/>
</dbReference>
<dbReference type="OrthoDB" id="9809748at2"/>
<keyword evidence="11" id="KW-1185">Reference proteome</keyword>
<dbReference type="GO" id="GO:0009252">
    <property type="term" value="P:peptidoglycan biosynthetic process"/>
    <property type="evidence" value="ECO:0007669"/>
    <property type="project" value="UniProtKB-UniPathway"/>
</dbReference>
<evidence type="ECO:0000256" key="2">
    <source>
        <dbReference type="ARBA" id="ARBA00005992"/>
    </source>
</evidence>
<dbReference type="UniPathway" id="UPA00219"/>
<dbReference type="PANTHER" id="PTHR36699:SF1">
    <property type="entry name" value="L,D-TRANSPEPTIDASE YAFK-RELATED"/>
    <property type="match status" value="1"/>
</dbReference>
<dbReference type="EMBL" id="VJOM01000010">
    <property type="protein sequence ID" value="TSE32379.1"/>
    <property type="molecule type" value="Genomic_DNA"/>
</dbReference>
<evidence type="ECO:0000256" key="4">
    <source>
        <dbReference type="ARBA" id="ARBA00022960"/>
    </source>
</evidence>
<dbReference type="InterPro" id="IPR005490">
    <property type="entry name" value="LD_TPept_cat_dom"/>
</dbReference>
<evidence type="ECO:0000256" key="8">
    <source>
        <dbReference type="SAM" id="MobiDB-lite"/>
    </source>
</evidence>
<protein>
    <submittedName>
        <fullName evidence="10">L,D-transpeptidase catalytic domain</fullName>
    </submittedName>
</protein>
<dbReference type="SUPFAM" id="SSF54427">
    <property type="entry name" value="NTF2-like"/>
    <property type="match status" value="1"/>
</dbReference>
<keyword evidence="6 7" id="KW-0961">Cell wall biogenesis/degradation</keyword>
<dbReference type="Proteomes" id="UP000317763">
    <property type="component" value="Unassembled WGS sequence"/>
</dbReference>
<dbReference type="GO" id="GO:0008360">
    <property type="term" value="P:regulation of cell shape"/>
    <property type="evidence" value="ECO:0007669"/>
    <property type="project" value="UniProtKB-UniRule"/>
</dbReference>
<gene>
    <name evidence="10" type="ORF">Ttaiw_01153</name>
</gene>
<dbReference type="SUPFAM" id="SSF141523">
    <property type="entry name" value="L,D-transpeptidase catalytic domain-like"/>
    <property type="match status" value="1"/>
</dbReference>
<evidence type="ECO:0000256" key="3">
    <source>
        <dbReference type="ARBA" id="ARBA00022679"/>
    </source>
</evidence>
<feature type="region of interest" description="Disordered" evidence="8">
    <location>
        <begin position="43"/>
        <end position="70"/>
    </location>
</feature>
<keyword evidence="3" id="KW-0808">Transferase</keyword>
<proteinExistence type="inferred from homology"/>
<dbReference type="GO" id="GO:0004180">
    <property type="term" value="F:carboxypeptidase activity"/>
    <property type="evidence" value="ECO:0007669"/>
    <property type="project" value="UniProtKB-ARBA"/>
</dbReference>
<comment type="caution">
    <text evidence="10">The sequence shown here is derived from an EMBL/GenBank/DDBJ whole genome shotgun (WGS) entry which is preliminary data.</text>
</comment>